<dbReference type="EMBL" id="JRQD01000001">
    <property type="protein sequence ID" value="KGM07865.1"/>
    <property type="molecule type" value="Genomic_DNA"/>
</dbReference>
<comment type="caution">
    <text evidence="4">The sequence shown here is derived from an EMBL/GenBank/DDBJ whole genome shotgun (WGS) entry which is preliminary data.</text>
</comment>
<proteinExistence type="predicted"/>
<feature type="coiled-coil region" evidence="1">
    <location>
        <begin position="128"/>
        <end position="155"/>
    </location>
</feature>
<keyword evidence="2" id="KW-0732">Signal</keyword>
<name>A0A0A0BJ28_9GAMM</name>
<dbReference type="InterPro" id="IPR025392">
    <property type="entry name" value="DUF4124"/>
</dbReference>
<dbReference type="Pfam" id="PF13511">
    <property type="entry name" value="DUF4124"/>
    <property type="match status" value="1"/>
</dbReference>
<feature type="signal peptide" evidence="2">
    <location>
        <begin position="1"/>
        <end position="17"/>
    </location>
</feature>
<dbReference type="AlphaFoldDB" id="A0A0A0BJ28"/>
<reference evidence="4 5" key="1">
    <citation type="submission" date="2014-09" db="EMBL/GenBank/DDBJ databases">
        <authorList>
            <person name="Grob C."/>
            <person name="Taubert M."/>
            <person name="Howat A.M."/>
            <person name="Burns O.J."/>
            <person name="Dixon J.L."/>
            <person name="Chen Y."/>
            <person name="Murrell J.C."/>
        </authorList>
    </citation>
    <scope>NUCLEOTIDE SEQUENCE [LARGE SCALE GENOMIC DNA]</scope>
    <source>
        <strain evidence="4">L4</strain>
    </source>
</reference>
<feature type="chain" id="PRO_5001967282" description="DUF4124 domain-containing protein" evidence="2">
    <location>
        <begin position="18"/>
        <end position="162"/>
    </location>
</feature>
<protein>
    <recommendedName>
        <fullName evidence="3">DUF4124 domain-containing protein</fullName>
    </recommendedName>
</protein>
<organism evidence="4 5">
    <name type="scientific">Methylophaga thiooxydans</name>
    <dbReference type="NCBI Taxonomy" id="392484"/>
    <lineage>
        <taxon>Bacteria</taxon>
        <taxon>Pseudomonadati</taxon>
        <taxon>Pseudomonadota</taxon>
        <taxon>Gammaproteobacteria</taxon>
        <taxon>Thiotrichales</taxon>
        <taxon>Piscirickettsiaceae</taxon>
        <taxon>Methylophaga</taxon>
    </lineage>
</organism>
<dbReference type="Proteomes" id="UP000029999">
    <property type="component" value="Unassembled WGS sequence"/>
</dbReference>
<accession>A0A0A0BJ28</accession>
<sequence>MRYLFSLMLLIIFPLQAEVYKCTTNGSTTFSDQPCSDNAERIEIKTTPPATVDIETQQEITQEFEEESRISEIKALNQENDELVLEINRIQKQSETDLEALREKTYELDDGRMATSDPTVFGDMNQVIADTKQKTEELKERIRVNEERLETLHQQVLTEEKP</sequence>
<evidence type="ECO:0000313" key="4">
    <source>
        <dbReference type="EMBL" id="KGM07865.1"/>
    </source>
</evidence>
<gene>
    <name evidence="4" type="ORF">LP43_0282</name>
</gene>
<dbReference type="RefSeq" id="WP_036311208.1">
    <property type="nucleotide sequence ID" value="NZ_JRQD01000001.1"/>
</dbReference>
<evidence type="ECO:0000259" key="3">
    <source>
        <dbReference type="Pfam" id="PF13511"/>
    </source>
</evidence>
<evidence type="ECO:0000313" key="5">
    <source>
        <dbReference type="Proteomes" id="UP000029999"/>
    </source>
</evidence>
<keyword evidence="1" id="KW-0175">Coiled coil</keyword>
<evidence type="ECO:0000256" key="2">
    <source>
        <dbReference type="SAM" id="SignalP"/>
    </source>
</evidence>
<evidence type="ECO:0000256" key="1">
    <source>
        <dbReference type="SAM" id="Coils"/>
    </source>
</evidence>
<feature type="domain" description="DUF4124" evidence="3">
    <location>
        <begin position="7"/>
        <end position="54"/>
    </location>
</feature>
<dbReference type="STRING" id="392484.LP43_0282"/>